<feature type="region of interest" description="Disordered" evidence="1">
    <location>
        <begin position="394"/>
        <end position="657"/>
    </location>
</feature>
<proteinExistence type="predicted"/>
<feature type="compositionally biased region" description="Polar residues" evidence="1">
    <location>
        <begin position="557"/>
        <end position="566"/>
    </location>
</feature>
<feature type="compositionally biased region" description="Low complexity" evidence="1">
    <location>
        <begin position="222"/>
        <end position="234"/>
    </location>
</feature>
<dbReference type="RefSeq" id="XP_013351143.1">
    <property type="nucleotide sequence ID" value="XM_013495689.1"/>
</dbReference>
<reference evidence="2" key="1">
    <citation type="submission" date="2013-10" db="EMBL/GenBank/DDBJ databases">
        <title>Genomic analysis of the causative agents of coccidiosis in chickens.</title>
        <authorList>
            <person name="Reid A.J."/>
            <person name="Blake D."/>
            <person name="Billington K."/>
            <person name="Browne H."/>
            <person name="Dunn M."/>
            <person name="Hung S."/>
            <person name="Kawahara F."/>
            <person name="Miranda-Saavedra D."/>
            <person name="Mourier T."/>
            <person name="Nagra H."/>
            <person name="Otto T.D."/>
            <person name="Rawlings N."/>
            <person name="Sanchez A."/>
            <person name="Sanders M."/>
            <person name="Subramaniam C."/>
            <person name="Tay Y."/>
            <person name="Dear P."/>
            <person name="Doerig C."/>
            <person name="Gruber A."/>
            <person name="Parkinson J."/>
            <person name="Shirley M."/>
            <person name="Wan K.L."/>
            <person name="Berriman M."/>
            <person name="Tomley F."/>
            <person name="Pain A."/>
        </authorList>
    </citation>
    <scope>NUCLEOTIDE SEQUENCE [LARGE SCALE GENOMIC DNA]</scope>
    <source>
        <strain evidence="2">Houghton</strain>
    </source>
</reference>
<sequence>MPSGESEVAPLGAFRGGVAAVQYSGVESRPDAVEGMEQSKGETLRRLPTRTAGGKTLTVKAAPKRSSSSQSFIHSVQKAAAPPYASSYATQEARDRRGLQHAAAAPEQHQKSEKPQAQPQAGSLFSPSVPPNLASGGAASTPHSKVAALDAHDYIPAPTSFQAEMTEFGSKQPKSVPIPAARKTAPPMAKAEAFPSTCAPTLQGPSCAPSVLRSERLSAPAPHSSIDPSFSSPSATPAEAGKQGQFPVHDPVLPTAKDITEAIRLQAMWRGHEVRTWVQAASIVRSMKWDFTAGTTKTTNRANAKPSHSGGLNSVPSGLSQSNAKQGGAPVDSRTVSQLPGSVSRRQIGTLPTTAEERLLGKPNHKRIGVQEAKPSNEVPLPALESLTIGHIKKQPAGQGQPGATRATDESRHQASAKSEQAMAAAPSEEGPRGKQRVGEQPMTESPQLGVPLTTTKGSCGAFTGTPEAEQHPLPHGTGELYSSSHARQSALAQAEYNGDGKQSSTETAAADNGGLFQHDTARGNLEGENKEGDSPQAPRLSQGLAQGRSHHVEDTGGSNAASEQEASYDITASRELPTRTPKTAIVSLAEPCVQHPEPLDSSSPKRNKRHVARSVAPFLPFVGRPTKAAQHTQDRESEHAETNADSNQQSIEPKSNGAVSVLGRRVSLALRNAYSIYLMGQSPFWEGASPWRCAMLIPSLVLWHQQEDNRLFNGKGEMVYRMLRWDG</sequence>
<feature type="compositionally biased region" description="Low complexity" evidence="1">
    <location>
        <begin position="416"/>
        <end position="428"/>
    </location>
</feature>
<accession>U6JT26</accession>
<feature type="compositionally biased region" description="Basic and acidic residues" evidence="1">
    <location>
        <begin position="633"/>
        <end position="643"/>
    </location>
</feature>
<feature type="compositionally biased region" description="Polar residues" evidence="1">
    <location>
        <begin position="115"/>
        <end position="126"/>
    </location>
</feature>
<evidence type="ECO:0000313" key="3">
    <source>
        <dbReference type="Proteomes" id="UP000030744"/>
    </source>
</evidence>
<feature type="region of interest" description="Disordered" evidence="1">
    <location>
        <begin position="297"/>
        <end position="380"/>
    </location>
</feature>
<dbReference type="Proteomes" id="UP000030744">
    <property type="component" value="Unassembled WGS sequence"/>
</dbReference>
<evidence type="ECO:0000313" key="2">
    <source>
        <dbReference type="EMBL" id="CDJ28569.1"/>
    </source>
</evidence>
<keyword evidence="3" id="KW-1185">Reference proteome</keyword>
<feature type="region of interest" description="Disordered" evidence="1">
    <location>
        <begin position="215"/>
        <end position="250"/>
    </location>
</feature>
<organism evidence="2 3">
    <name type="scientific">Eimeria mitis</name>
    <dbReference type="NCBI Taxonomy" id="44415"/>
    <lineage>
        <taxon>Eukaryota</taxon>
        <taxon>Sar</taxon>
        <taxon>Alveolata</taxon>
        <taxon>Apicomplexa</taxon>
        <taxon>Conoidasida</taxon>
        <taxon>Coccidia</taxon>
        <taxon>Eucoccidiorida</taxon>
        <taxon>Eimeriorina</taxon>
        <taxon>Eimeriidae</taxon>
        <taxon>Eimeria</taxon>
    </lineage>
</organism>
<feature type="compositionally biased region" description="Low complexity" evidence="1">
    <location>
        <begin position="79"/>
        <end position="89"/>
    </location>
</feature>
<feature type="compositionally biased region" description="Basic and acidic residues" evidence="1">
    <location>
        <begin position="28"/>
        <end position="45"/>
    </location>
</feature>
<dbReference type="GeneID" id="25378927"/>
<feature type="compositionally biased region" description="Polar residues" evidence="1">
    <location>
        <begin position="644"/>
        <end position="654"/>
    </location>
</feature>
<gene>
    <name evidence="2" type="ORF">EMH_0042050</name>
</gene>
<dbReference type="OrthoDB" id="348164at2759"/>
<reference evidence="2" key="2">
    <citation type="submission" date="2013-10" db="EMBL/GenBank/DDBJ databases">
        <authorList>
            <person name="Aslett M."/>
        </authorList>
    </citation>
    <scope>NUCLEOTIDE SEQUENCE [LARGE SCALE GENOMIC DNA]</scope>
    <source>
        <strain evidence="2">Houghton</strain>
    </source>
</reference>
<dbReference type="EMBL" id="HG681434">
    <property type="protein sequence ID" value="CDJ28569.1"/>
    <property type="molecule type" value="Genomic_DNA"/>
</dbReference>
<evidence type="ECO:0000256" key="1">
    <source>
        <dbReference type="SAM" id="MobiDB-lite"/>
    </source>
</evidence>
<feature type="compositionally biased region" description="Basic and acidic residues" evidence="1">
    <location>
        <begin position="520"/>
        <end position="534"/>
    </location>
</feature>
<feature type="compositionally biased region" description="Polar residues" evidence="1">
    <location>
        <begin position="481"/>
        <end position="492"/>
    </location>
</feature>
<feature type="region of interest" description="Disordered" evidence="1">
    <location>
        <begin position="28"/>
        <end position="141"/>
    </location>
</feature>
<feature type="compositionally biased region" description="Polar residues" evidence="1">
    <location>
        <begin position="443"/>
        <end position="458"/>
    </location>
</feature>
<dbReference type="AlphaFoldDB" id="U6JT26"/>
<name>U6JT26_9EIME</name>
<feature type="compositionally biased region" description="Polar residues" evidence="1">
    <location>
        <begin position="310"/>
        <end position="325"/>
    </location>
</feature>
<feature type="compositionally biased region" description="Polar residues" evidence="1">
    <location>
        <begin position="334"/>
        <end position="353"/>
    </location>
</feature>
<dbReference type="PROSITE" id="PS50096">
    <property type="entry name" value="IQ"/>
    <property type="match status" value="1"/>
</dbReference>
<protein>
    <submittedName>
        <fullName evidence="2">Uncharacterized protein</fullName>
    </submittedName>
</protein>
<dbReference type="VEuPathDB" id="ToxoDB:EMH_0042050"/>